<reference evidence="1 2" key="1">
    <citation type="journal article" date="2021" name="Sci. Rep.">
        <title>The distribution of antibiotic resistance genes in chicken gut microbiota commensals.</title>
        <authorList>
            <person name="Juricova H."/>
            <person name="Matiasovicova J."/>
            <person name="Kubasova T."/>
            <person name="Cejkova D."/>
            <person name="Rychlik I."/>
        </authorList>
    </citation>
    <scope>NUCLEOTIDE SEQUENCE [LARGE SCALE GENOMIC DNA]</scope>
    <source>
        <strain evidence="1 2">An794</strain>
    </source>
</reference>
<dbReference type="Pfam" id="PF06245">
    <property type="entry name" value="DUF1015"/>
    <property type="match status" value="1"/>
</dbReference>
<dbReference type="EMBL" id="JACSNQ010000016">
    <property type="protein sequence ID" value="MBM6775365.1"/>
    <property type="molecule type" value="Genomic_DNA"/>
</dbReference>
<dbReference type="PANTHER" id="PTHR36454">
    <property type="entry name" value="LMO2823 PROTEIN"/>
    <property type="match status" value="1"/>
</dbReference>
<comment type="caution">
    <text evidence="1">The sequence shown here is derived from an EMBL/GenBank/DDBJ whole genome shotgun (WGS) entry which is preliminary data.</text>
</comment>
<evidence type="ECO:0000313" key="1">
    <source>
        <dbReference type="EMBL" id="MBM6775365.1"/>
    </source>
</evidence>
<dbReference type="PANTHER" id="PTHR36454:SF1">
    <property type="entry name" value="DUF1015 DOMAIN-CONTAINING PROTEIN"/>
    <property type="match status" value="1"/>
</dbReference>
<gene>
    <name evidence="1" type="ORF">H9X80_07390</name>
</gene>
<keyword evidence="2" id="KW-1185">Reference proteome</keyword>
<proteinExistence type="predicted"/>
<dbReference type="Proteomes" id="UP000712527">
    <property type="component" value="Unassembled WGS sequence"/>
</dbReference>
<dbReference type="RefSeq" id="WP_204793704.1">
    <property type="nucleotide sequence ID" value="NZ_JACSNQ010000016.1"/>
</dbReference>
<accession>A0ABS2F395</accession>
<protein>
    <submittedName>
        <fullName evidence="1">DUF1015 domain-containing protein</fullName>
    </submittedName>
</protein>
<sequence>MHAEPITCYRPRPDRAREFAAPPYDVFDDAGAAAYVAAHPRSFLAIDRPETAFEPGHDPYADDVYAKAHELLAARVADGTLLRDGTPCYYLYRLRQGDHEQTGIVAACSVDDYNNGVIARHEHTRKDKETDRVRHIEATGCQTGPVLLAYRDNPVLEALVQAARTAEPLYDFRDEQGVRQSVWRIARPAAVESLRLMLEHVGRAYIADGHHRAAAAARVCQHMRTDEKNRCTGIEAYNYLLCVLFPASQLTVLPYHRVVADTAGLDEDALVAALEAAGLAVGARREGPVMPAERGTFGMYAFGAWRELHAPADAPAPDDPVGRLDVSVLQERALSGVLGIDDPRTDPRMSFVGGSASTDELERAAGERGVAFTLYPTSVDELMAVADAGLVMPPKSTWFEPKLSSGLFIRRINHRESLIDGARRHAKEAE</sequence>
<dbReference type="InterPro" id="IPR008323">
    <property type="entry name" value="UCP033563"/>
</dbReference>
<dbReference type="PIRSF" id="PIRSF033563">
    <property type="entry name" value="UCP033563"/>
    <property type="match status" value="1"/>
</dbReference>
<name>A0ABS2F395_9ACTN</name>
<evidence type="ECO:0000313" key="2">
    <source>
        <dbReference type="Proteomes" id="UP000712527"/>
    </source>
</evidence>
<organism evidence="1 2">
    <name type="scientific">Olsenella profusa</name>
    <dbReference type="NCBI Taxonomy" id="138595"/>
    <lineage>
        <taxon>Bacteria</taxon>
        <taxon>Bacillati</taxon>
        <taxon>Actinomycetota</taxon>
        <taxon>Coriobacteriia</taxon>
        <taxon>Coriobacteriales</taxon>
        <taxon>Atopobiaceae</taxon>
        <taxon>Olsenella</taxon>
    </lineage>
</organism>